<evidence type="ECO:0000256" key="1">
    <source>
        <dbReference type="ARBA" id="ARBA00005901"/>
    </source>
</evidence>
<dbReference type="Gene3D" id="3.30.2320.30">
    <property type="entry name" value="ATP synthase, E subunit, C-terminal"/>
    <property type="match status" value="1"/>
</dbReference>
<evidence type="ECO:0000256" key="2">
    <source>
        <dbReference type="ARBA" id="ARBA00022448"/>
    </source>
</evidence>
<sequence length="194" mass="22819">MNEIENKLNKMLKLLDDDLKVEYDSLKRKYDDEYNKVLKNYEQETKEISKKRLKEAKEKANHIIKLAKSKAGLQLKQEKLKLKNQLLMKILSILEEKLINLEPKKKKYFYEKLYNDAIKIINEDFVVLCNPKDIDIVKSFVSEHKIETDENIKGGIILKGKNLIIRNTIDSYIQENKNKIFGFVLEEVGDIDAN</sequence>
<evidence type="ECO:0000313" key="6">
    <source>
        <dbReference type="Proteomes" id="UP001232493"/>
    </source>
</evidence>
<keyword evidence="6" id="KW-1185">Reference proteome</keyword>
<evidence type="ECO:0000256" key="4">
    <source>
        <dbReference type="SAM" id="Coils"/>
    </source>
</evidence>
<name>A0ABY8PNU0_9BACT</name>
<dbReference type="EMBL" id="CP069362">
    <property type="protein sequence ID" value="WGS64310.1"/>
    <property type="molecule type" value="Genomic_DNA"/>
</dbReference>
<evidence type="ECO:0000256" key="3">
    <source>
        <dbReference type="ARBA" id="ARBA00023065"/>
    </source>
</evidence>
<accession>A0ABY8PNU0</accession>
<dbReference type="SUPFAM" id="SSF160527">
    <property type="entry name" value="V-type ATPase subunit E-like"/>
    <property type="match status" value="1"/>
</dbReference>
<dbReference type="RefSeq" id="WP_280997875.1">
    <property type="nucleotide sequence ID" value="NZ_CP069362.1"/>
</dbReference>
<dbReference type="Gene3D" id="1.20.5.620">
    <property type="entry name" value="F1F0 ATP synthase subunit B, membrane domain"/>
    <property type="match status" value="1"/>
</dbReference>
<dbReference type="Proteomes" id="UP001232493">
    <property type="component" value="Chromosome"/>
</dbReference>
<reference evidence="5 6" key="1">
    <citation type="submission" date="2021-02" db="EMBL/GenBank/DDBJ databases">
        <title>Characterization of Marinitoga sp. nov. str. BP5-C20A.</title>
        <authorList>
            <person name="Erauso G."/>
            <person name="Postec A."/>
        </authorList>
    </citation>
    <scope>NUCLEOTIDE SEQUENCE [LARGE SCALE GENOMIC DNA]</scope>
    <source>
        <strain evidence="5 6">BP5-C20A</strain>
    </source>
</reference>
<evidence type="ECO:0000313" key="5">
    <source>
        <dbReference type="EMBL" id="WGS64310.1"/>
    </source>
</evidence>
<comment type="similarity">
    <text evidence="1">Belongs to the V-ATPase E subunit family.</text>
</comment>
<dbReference type="InterPro" id="IPR038495">
    <property type="entry name" value="ATPase_E_C"/>
</dbReference>
<gene>
    <name evidence="5" type="ORF">JRV97_08000</name>
</gene>
<protein>
    <submittedName>
        <fullName evidence="5">Uncharacterized protein</fullName>
    </submittedName>
</protein>
<proteinExistence type="inferred from homology"/>
<keyword evidence="2" id="KW-0813">Transport</keyword>
<dbReference type="Pfam" id="PF01991">
    <property type="entry name" value="vATP-synt_E"/>
    <property type="match status" value="1"/>
</dbReference>
<keyword evidence="3" id="KW-0406">Ion transport</keyword>
<organism evidence="5 6">
    <name type="scientific">Marinitoga aeolica</name>
    <dbReference type="NCBI Taxonomy" id="2809031"/>
    <lineage>
        <taxon>Bacteria</taxon>
        <taxon>Thermotogati</taxon>
        <taxon>Thermotogota</taxon>
        <taxon>Thermotogae</taxon>
        <taxon>Petrotogales</taxon>
        <taxon>Petrotogaceae</taxon>
        <taxon>Marinitoga</taxon>
    </lineage>
</organism>
<keyword evidence="4" id="KW-0175">Coiled coil</keyword>
<dbReference type="InterPro" id="IPR002842">
    <property type="entry name" value="ATPase_V1_Esu"/>
</dbReference>
<feature type="coiled-coil region" evidence="4">
    <location>
        <begin position="27"/>
        <end position="70"/>
    </location>
</feature>